<dbReference type="Proteomes" id="UP000289022">
    <property type="component" value="Unassembled WGS sequence"/>
</dbReference>
<dbReference type="AlphaFoldDB" id="A0A438XMV8"/>
<reference evidence="2 3" key="1">
    <citation type="submission" date="2018-11" db="EMBL/GenBank/DDBJ databases">
        <title>Genetic determinants and prediction of antibiotic resistance phenotypes in Helicobacter pylori.</title>
        <authorList>
            <person name="Wagner K."/>
        </authorList>
    </citation>
    <scope>NUCLEOTIDE SEQUENCE [LARGE SCALE GENOMIC DNA]</scope>
    <source>
        <strain evidence="2 3">ZH70</strain>
    </source>
</reference>
<evidence type="ECO:0000256" key="1">
    <source>
        <dbReference type="SAM" id="MobiDB-lite"/>
    </source>
</evidence>
<gene>
    <name evidence="2" type="ORF">EC518_07420</name>
</gene>
<name>A0A438XMV8_HELPX</name>
<protein>
    <submittedName>
        <fullName evidence="2">Pantothenate kinase</fullName>
    </submittedName>
</protein>
<feature type="region of interest" description="Disordered" evidence="1">
    <location>
        <begin position="32"/>
        <end position="53"/>
    </location>
</feature>
<evidence type="ECO:0000313" key="2">
    <source>
        <dbReference type="EMBL" id="RVZ39331.1"/>
    </source>
</evidence>
<dbReference type="GO" id="GO:0016301">
    <property type="term" value="F:kinase activity"/>
    <property type="evidence" value="ECO:0007669"/>
    <property type="project" value="UniProtKB-KW"/>
</dbReference>
<dbReference type="EMBL" id="RJGP01000404">
    <property type="protein sequence ID" value="RVZ39331.1"/>
    <property type="molecule type" value="Genomic_DNA"/>
</dbReference>
<accession>A0A438XMV8</accession>
<organism evidence="2 3">
    <name type="scientific">Helicobacter pylori</name>
    <name type="common">Campylobacter pylori</name>
    <dbReference type="NCBI Taxonomy" id="210"/>
    <lineage>
        <taxon>Bacteria</taxon>
        <taxon>Pseudomonadati</taxon>
        <taxon>Campylobacterota</taxon>
        <taxon>Epsilonproteobacteria</taxon>
        <taxon>Campylobacterales</taxon>
        <taxon>Helicobacteraceae</taxon>
        <taxon>Helicobacter</taxon>
    </lineage>
</organism>
<sequence length="67" mass="7560">MGAVRGPLGVAIGGQLGREIGDKVEDFIRDFIDREPQTKEPQNKEPQAPKEPIRDLYDYGYSFGHAW</sequence>
<evidence type="ECO:0000313" key="3">
    <source>
        <dbReference type="Proteomes" id="UP000289022"/>
    </source>
</evidence>
<keyword evidence="2" id="KW-0418">Kinase</keyword>
<keyword evidence="2" id="KW-0808">Transferase</keyword>
<comment type="caution">
    <text evidence="2">The sequence shown here is derived from an EMBL/GenBank/DDBJ whole genome shotgun (WGS) entry which is preliminary data.</text>
</comment>
<proteinExistence type="predicted"/>